<feature type="domain" description="Bacterial alpha-L-rhamnosidase N-terminal" evidence="2">
    <location>
        <begin position="39"/>
        <end position="106"/>
    </location>
</feature>
<keyword evidence="4" id="KW-1185">Reference proteome</keyword>
<evidence type="ECO:0000313" key="3">
    <source>
        <dbReference type="EMBL" id="CEN61069.1"/>
    </source>
</evidence>
<dbReference type="OrthoDB" id="10614028at2759"/>
<dbReference type="AlphaFoldDB" id="A0A0U5CPJ3"/>
<evidence type="ECO:0000259" key="1">
    <source>
        <dbReference type="Pfam" id="PF05592"/>
    </source>
</evidence>
<accession>A0A0U5CPJ3</accession>
<organism evidence="3 4">
    <name type="scientific">Aspergillus calidoustus</name>
    <dbReference type="NCBI Taxonomy" id="454130"/>
    <lineage>
        <taxon>Eukaryota</taxon>
        <taxon>Fungi</taxon>
        <taxon>Dikarya</taxon>
        <taxon>Ascomycota</taxon>
        <taxon>Pezizomycotina</taxon>
        <taxon>Eurotiomycetes</taxon>
        <taxon>Eurotiomycetidae</taxon>
        <taxon>Eurotiales</taxon>
        <taxon>Aspergillaceae</taxon>
        <taxon>Aspergillus</taxon>
        <taxon>Aspergillus subgen. Nidulantes</taxon>
    </lineage>
</organism>
<reference evidence="4" key="1">
    <citation type="journal article" date="2016" name="Genome Announc.">
        <title>Draft genome sequences of fungus Aspergillus calidoustus.</title>
        <authorList>
            <person name="Horn F."/>
            <person name="Linde J."/>
            <person name="Mattern D.J."/>
            <person name="Walther G."/>
            <person name="Guthke R."/>
            <person name="Scherlach K."/>
            <person name="Martin K."/>
            <person name="Brakhage A.A."/>
            <person name="Petzke L."/>
            <person name="Valiante V."/>
        </authorList>
    </citation>
    <scope>NUCLEOTIDE SEQUENCE [LARGE SCALE GENOMIC DNA]</scope>
    <source>
        <strain evidence="4">SF006504</strain>
    </source>
</reference>
<dbReference type="InterPro" id="IPR008902">
    <property type="entry name" value="Rhamnosid_concanavalin"/>
</dbReference>
<feature type="domain" description="Alpha-L-rhamnosidase concanavalin-like" evidence="1">
    <location>
        <begin position="147"/>
        <end position="238"/>
    </location>
</feature>
<evidence type="ECO:0000313" key="4">
    <source>
        <dbReference type="Proteomes" id="UP000054771"/>
    </source>
</evidence>
<dbReference type="InterPro" id="IPR016007">
    <property type="entry name" value="Alpha_rhamnosid"/>
</dbReference>
<proteinExistence type="predicted"/>
<protein>
    <submittedName>
        <fullName evidence="3">Uncharacterized protein</fullName>
    </submittedName>
</protein>
<dbReference type="PANTHER" id="PTHR33307:SF6">
    <property type="entry name" value="ALPHA-RHAMNOSIDASE (EUROFUNG)-RELATED"/>
    <property type="match status" value="1"/>
</dbReference>
<dbReference type="STRING" id="454130.A0A0U5CPJ3"/>
<dbReference type="Pfam" id="PF05592">
    <property type="entry name" value="Bac_rhamnosid"/>
    <property type="match status" value="1"/>
</dbReference>
<dbReference type="EMBL" id="CDMC01000006">
    <property type="protein sequence ID" value="CEN61069.1"/>
    <property type="molecule type" value="Genomic_DNA"/>
</dbReference>
<dbReference type="Pfam" id="PF08531">
    <property type="entry name" value="Bac_rhamnosid_N"/>
    <property type="match status" value="1"/>
</dbReference>
<name>A0A0U5CPJ3_ASPCI</name>
<dbReference type="Gene3D" id="2.60.120.260">
    <property type="entry name" value="Galactose-binding domain-like"/>
    <property type="match status" value="2"/>
</dbReference>
<evidence type="ECO:0000259" key="2">
    <source>
        <dbReference type="Pfam" id="PF08531"/>
    </source>
</evidence>
<dbReference type="Proteomes" id="UP000054771">
    <property type="component" value="Unassembled WGS sequence"/>
</dbReference>
<gene>
    <name evidence="3" type="ORF">ASPCAL07735</name>
</gene>
<dbReference type="InterPro" id="IPR013737">
    <property type="entry name" value="Bac_rhamnosid_N"/>
</dbReference>
<dbReference type="PANTHER" id="PTHR33307">
    <property type="entry name" value="ALPHA-RHAMNOSIDASE (EUROFUNG)"/>
    <property type="match status" value="1"/>
</dbReference>
<sequence length="254" mass="28025">MAVCSGSECPPLLTIVPVFLSVPSLAGFAGFATCTADLNNFNGAQNRYGNQLAFFARLEVELVDERMLAFSTNEDWEVGRGCIRQSDPKAGEVIDLRLPRDSWEEGLQGVEPVSIIAGQPCGSLIAEETDRLTAVGRLQAQRVWKSPAKHQLIDFGQNFCGVVRVRVQGAPDAKVTITYTELLDKEGEINLGYLKPIGKGQPQRDEIVLSGETEWVEPMFTIRGFRYVEIRGLPSSHARDSRVGPYPHCSSDRR</sequence>